<accession>A0A0P0RDR6</accession>
<reference evidence="1 2" key="1">
    <citation type="journal article" date="2014" name="Genome Announc.">
        <title>Draft Genome Sequence of the Haloacid-Degrading Burkholderia caribensis Strain MBA4.</title>
        <authorList>
            <person name="Pan Y."/>
            <person name="Kong K.F."/>
            <person name="Tsang J.S."/>
        </authorList>
    </citation>
    <scope>NUCLEOTIDE SEQUENCE [LARGE SCALE GENOMIC DNA]</scope>
    <source>
        <strain evidence="1 2">MBA4</strain>
    </source>
</reference>
<dbReference type="EMBL" id="CP012747">
    <property type="protein sequence ID" value="ALL66620.1"/>
    <property type="molecule type" value="Genomic_DNA"/>
</dbReference>
<gene>
    <name evidence="1" type="ORF">K788_0005770</name>
</gene>
<dbReference type="KEGG" id="bcai:K788_0005770"/>
<dbReference type="Proteomes" id="UP000019146">
    <property type="component" value="Chromosome 2"/>
</dbReference>
<name>A0A0P0RDR6_9BURK</name>
<dbReference type="AlphaFoldDB" id="A0A0P0RDR6"/>
<sequence length="186" mass="21015">MARRMMMSAWTQQREHLAMGVPDRSMKMHETRATVWTSCRDPRAAPASALTLTAPRESIESGRTTPAAWPNLQRGRYFLLNALTCKTAASPEPLVLPGARRLARKPAAHDIRLCAAARRSLRARRQTNRRPDWHGSCMRANQLTMTFRLHPSPAARSEVCLYIWIRTHCRTATFLPSCSSTTSRTC</sequence>
<proteinExistence type="predicted"/>
<protein>
    <submittedName>
        <fullName evidence="1">Uncharacterized protein</fullName>
    </submittedName>
</protein>
<evidence type="ECO:0000313" key="2">
    <source>
        <dbReference type="Proteomes" id="UP000019146"/>
    </source>
</evidence>
<organism evidence="1 2">
    <name type="scientific">Paraburkholderia caribensis MBA4</name>
    <dbReference type="NCBI Taxonomy" id="1323664"/>
    <lineage>
        <taxon>Bacteria</taxon>
        <taxon>Pseudomonadati</taxon>
        <taxon>Pseudomonadota</taxon>
        <taxon>Betaproteobacteria</taxon>
        <taxon>Burkholderiales</taxon>
        <taxon>Burkholderiaceae</taxon>
        <taxon>Paraburkholderia</taxon>
    </lineage>
</organism>
<evidence type="ECO:0000313" key="1">
    <source>
        <dbReference type="EMBL" id="ALL66620.1"/>
    </source>
</evidence>